<dbReference type="Gene3D" id="1.10.10.10">
    <property type="entry name" value="Winged helix-like DNA-binding domain superfamily/Winged helix DNA-binding domain"/>
    <property type="match status" value="1"/>
</dbReference>
<dbReference type="InterPro" id="IPR029056">
    <property type="entry name" value="Ribokinase-like"/>
</dbReference>
<name>A0AA44BDN0_9CLOT</name>
<dbReference type="PANTHER" id="PTHR10584:SF166">
    <property type="entry name" value="RIBOKINASE"/>
    <property type="match status" value="1"/>
</dbReference>
<dbReference type="GO" id="GO:0016301">
    <property type="term" value="F:kinase activity"/>
    <property type="evidence" value="ECO:0007669"/>
    <property type="project" value="UniProtKB-KW"/>
</dbReference>
<accession>A0AA44BDN0</accession>
<comment type="caution">
    <text evidence="4">The sequence shown here is derived from an EMBL/GenBank/DDBJ whole genome shotgun (WGS) entry which is preliminary data.</text>
</comment>
<dbReference type="InterPro" id="IPR036390">
    <property type="entry name" value="WH_DNA-bd_sf"/>
</dbReference>
<dbReference type="InterPro" id="IPR011611">
    <property type="entry name" value="PfkB_dom"/>
</dbReference>
<sequence length="368" mass="41130">MTSREKEILNRIKENPLISQQKLADQLKINRSSVAVHIGNLMKKGYIKGKGYIVEEEKKALIIGGANIDLEGSPCQELKFYDSNPGRIETSQGGVGRNIAENLARLSIPVRFLTALGEDLYGEKIFKEGQRQGMDMDHVLRSGEYPTSMYLSLMDEKNDMRAAISQMDILTLMDPNWLKKKKFLFKDASVICIDGNLTKEAVDYIVKEAGETPIFADPVSTSKIQVFEDVLEKIHTFKPNRREAEKLLGMTLNTLDQVRKAGERFLDKGISHIYISLGEDGVYTRSKDFEAVITGKPPIFNSATGAGDAFMAGVIYGFLQKTTTEETLKFAMGAAFKTLSSEHTIHPNFSGEEVIKSLNSNEFIITYF</sequence>
<dbReference type="CDD" id="cd01941">
    <property type="entry name" value="YeiC_kinase_like"/>
    <property type="match status" value="1"/>
</dbReference>
<keyword evidence="2" id="KW-0418">Kinase</keyword>
<keyword evidence="5" id="KW-1185">Reference proteome</keyword>
<dbReference type="EMBL" id="SUMG01000008">
    <property type="protein sequence ID" value="NBG88484.1"/>
    <property type="molecule type" value="Genomic_DNA"/>
</dbReference>
<reference evidence="4 5" key="1">
    <citation type="submission" date="2019-04" db="EMBL/GenBank/DDBJ databases">
        <title>Isachenkonia alkalipeptolytica gen. nov. sp. nov. a new anaerobic, alkiliphilic organothrophic bacterium capable to reduce synthesized ferrihydrite isolated from a soda lake.</title>
        <authorList>
            <person name="Toshchakov S.V."/>
            <person name="Zavarzina D.G."/>
            <person name="Zhilina T.N."/>
            <person name="Kostrikina N.A."/>
            <person name="Kublanov I.V."/>
        </authorList>
    </citation>
    <scope>NUCLEOTIDE SEQUENCE [LARGE SCALE GENOMIC DNA]</scope>
    <source>
        <strain evidence="4 5">Z-1701</strain>
    </source>
</reference>
<evidence type="ECO:0000259" key="3">
    <source>
        <dbReference type="Pfam" id="PF00294"/>
    </source>
</evidence>
<protein>
    <submittedName>
        <fullName evidence="4">Winged helix-turn-helix transcriptional regulator</fullName>
    </submittedName>
</protein>
<dbReference type="SUPFAM" id="SSF53613">
    <property type="entry name" value="Ribokinase-like"/>
    <property type="match status" value="1"/>
</dbReference>
<dbReference type="PANTHER" id="PTHR10584">
    <property type="entry name" value="SUGAR KINASE"/>
    <property type="match status" value="1"/>
</dbReference>
<keyword evidence="1" id="KW-0808">Transferase</keyword>
<dbReference type="InterPro" id="IPR002173">
    <property type="entry name" value="Carboh/pur_kinase_PfkB_CS"/>
</dbReference>
<proteinExistence type="predicted"/>
<dbReference type="Pfam" id="PF00294">
    <property type="entry name" value="PfkB"/>
    <property type="match status" value="1"/>
</dbReference>
<dbReference type="Pfam" id="PF13412">
    <property type="entry name" value="HTH_24"/>
    <property type="match status" value="1"/>
</dbReference>
<dbReference type="Proteomes" id="UP000449710">
    <property type="component" value="Unassembled WGS sequence"/>
</dbReference>
<dbReference type="RefSeq" id="WP_160721130.1">
    <property type="nucleotide sequence ID" value="NZ_SUMG01000008.1"/>
</dbReference>
<organism evidence="4 5">
    <name type="scientific">Isachenkonia alkalipeptolytica</name>
    <dbReference type="NCBI Taxonomy" id="2565777"/>
    <lineage>
        <taxon>Bacteria</taxon>
        <taxon>Bacillati</taxon>
        <taxon>Bacillota</taxon>
        <taxon>Clostridia</taxon>
        <taxon>Eubacteriales</taxon>
        <taxon>Clostridiaceae</taxon>
        <taxon>Isachenkonia</taxon>
    </lineage>
</organism>
<feature type="domain" description="Carbohydrate kinase PfkB" evidence="3">
    <location>
        <begin position="59"/>
        <end position="347"/>
    </location>
</feature>
<dbReference type="Gene3D" id="3.40.1190.20">
    <property type="match status" value="1"/>
</dbReference>
<dbReference type="AlphaFoldDB" id="A0AA44BDN0"/>
<gene>
    <name evidence="4" type="ORF">ISALK_08210</name>
</gene>
<evidence type="ECO:0000256" key="1">
    <source>
        <dbReference type="ARBA" id="ARBA00022679"/>
    </source>
</evidence>
<evidence type="ECO:0000256" key="2">
    <source>
        <dbReference type="ARBA" id="ARBA00022777"/>
    </source>
</evidence>
<evidence type="ECO:0000313" key="5">
    <source>
        <dbReference type="Proteomes" id="UP000449710"/>
    </source>
</evidence>
<dbReference type="PROSITE" id="PS00583">
    <property type="entry name" value="PFKB_KINASES_1"/>
    <property type="match status" value="1"/>
</dbReference>
<dbReference type="InterPro" id="IPR036388">
    <property type="entry name" value="WH-like_DNA-bd_sf"/>
</dbReference>
<dbReference type="SUPFAM" id="SSF46785">
    <property type="entry name" value="Winged helix' DNA-binding domain"/>
    <property type="match status" value="1"/>
</dbReference>
<evidence type="ECO:0000313" key="4">
    <source>
        <dbReference type="EMBL" id="NBG88484.1"/>
    </source>
</evidence>